<dbReference type="RefSeq" id="WP_272984807.1">
    <property type="nucleotide sequence ID" value="NZ_DSFH01000013.1"/>
</dbReference>
<sequence length="368" mass="40209">MKVLSGEYLENIVWGATLLGSGGGGSSENGLQLVKEIKKLGKSIKLLELEDIKENYHIATVAGMGAPLALKEKGFNKEALYAFEALEKLYNLAGIKIDAIMPVETGGFNSLVPFYVAAYKDLPIADFDGAGGRAVPELGTLLYRLYKIPSSPLTLANKRGDTIAIWLEDPLDAKTGEEISRHITVAFEMLSGIAGWVITGWQAKNYMNPKSLSNTIEVGKAIEDAKNAGKDPVKAAVDILKGYELFRGTITSIDVKTMEGFDFGRTTLEGMGNYSGKKFYIDFKNENMIAWKRENEPAAMAPDLICLITLDGTPVTNADIKIGMKIAAIGFASGKKWRDAPNFFEAWKPILTKMGYKGEYIPIEKLVE</sequence>
<name>A0A7C2ZQ39_9CREN</name>
<dbReference type="SUPFAM" id="SSF160991">
    <property type="entry name" value="CV3147-like"/>
    <property type="match status" value="1"/>
</dbReference>
<dbReference type="Pfam" id="PF06032">
    <property type="entry name" value="S-Me-THD_N"/>
    <property type="match status" value="1"/>
</dbReference>
<dbReference type="Pfam" id="PF20906">
    <property type="entry name" value="S-Me-THD_C"/>
    <property type="match status" value="1"/>
</dbReference>
<dbReference type="Proteomes" id="UP000886076">
    <property type="component" value="Unassembled WGS sequence"/>
</dbReference>
<feature type="domain" description="S-Me-THD N-terminal" evidence="1">
    <location>
        <begin position="9"/>
        <end position="164"/>
    </location>
</feature>
<protein>
    <submittedName>
        <fullName evidence="3">DUF917 domain-containing protein</fullName>
    </submittedName>
</protein>
<dbReference type="EMBL" id="DSFH01000013">
    <property type="protein sequence ID" value="HEW63532.1"/>
    <property type="molecule type" value="Genomic_DNA"/>
</dbReference>
<dbReference type="InterPro" id="IPR027479">
    <property type="entry name" value="S-Me-THD_N_sf"/>
</dbReference>
<dbReference type="Gene3D" id="2.40.390.10">
    <property type="entry name" value="CV3147-like"/>
    <property type="match status" value="1"/>
</dbReference>
<organism evidence="3">
    <name type="scientific">Fervidicoccus fontis</name>
    <dbReference type="NCBI Taxonomy" id="683846"/>
    <lineage>
        <taxon>Archaea</taxon>
        <taxon>Thermoproteota</taxon>
        <taxon>Thermoprotei</taxon>
        <taxon>Fervidicoccales</taxon>
        <taxon>Fervidicoccaceae</taxon>
        <taxon>Fervidicoccus</taxon>
    </lineage>
</organism>
<evidence type="ECO:0000259" key="1">
    <source>
        <dbReference type="Pfam" id="PF06032"/>
    </source>
</evidence>
<dbReference type="Gene3D" id="3.40.1610.10">
    <property type="entry name" value="CV3147-like domain"/>
    <property type="match status" value="1"/>
</dbReference>
<dbReference type="InterPro" id="IPR024071">
    <property type="entry name" value="S-Me-THD_C_sf"/>
</dbReference>
<dbReference type="InterPro" id="IPR010318">
    <property type="entry name" value="S-Me-THD_N"/>
</dbReference>
<dbReference type="AlphaFoldDB" id="A0A7C2ZQ39"/>
<reference evidence="3" key="1">
    <citation type="journal article" date="2020" name="mSystems">
        <title>Genome- and Community-Level Interaction Insights into Carbon Utilization and Element Cycling Functions of Hydrothermarchaeota in Hydrothermal Sediment.</title>
        <authorList>
            <person name="Zhou Z."/>
            <person name="Liu Y."/>
            <person name="Xu W."/>
            <person name="Pan J."/>
            <person name="Luo Z.H."/>
            <person name="Li M."/>
        </authorList>
    </citation>
    <scope>NUCLEOTIDE SEQUENCE [LARGE SCALE GENOMIC DNA]</scope>
    <source>
        <strain evidence="3">SpSt-1261</strain>
    </source>
</reference>
<proteinExistence type="predicted"/>
<dbReference type="InterPro" id="IPR048350">
    <property type="entry name" value="S-Me-THD-like_C"/>
</dbReference>
<comment type="caution">
    <text evidence="3">The sequence shown here is derived from an EMBL/GenBank/DDBJ whole genome shotgun (WGS) entry which is preliminary data.</text>
</comment>
<evidence type="ECO:0000259" key="2">
    <source>
        <dbReference type="Pfam" id="PF20906"/>
    </source>
</evidence>
<feature type="domain" description="S-Me-THD-like C-terminal" evidence="2">
    <location>
        <begin position="174"/>
        <end position="363"/>
    </location>
</feature>
<evidence type="ECO:0000313" key="3">
    <source>
        <dbReference type="EMBL" id="HEW63532.1"/>
    </source>
</evidence>
<accession>A0A7C2ZQ39</accession>
<gene>
    <name evidence="3" type="ORF">ENO39_00515</name>
</gene>